<keyword evidence="2" id="KW-1185">Reference proteome</keyword>
<gene>
    <name evidence="1" type="ORF">Pmani_024256</name>
</gene>
<dbReference type="Proteomes" id="UP001292094">
    <property type="component" value="Unassembled WGS sequence"/>
</dbReference>
<organism evidence="1 2">
    <name type="scientific">Petrolisthes manimaculis</name>
    <dbReference type="NCBI Taxonomy" id="1843537"/>
    <lineage>
        <taxon>Eukaryota</taxon>
        <taxon>Metazoa</taxon>
        <taxon>Ecdysozoa</taxon>
        <taxon>Arthropoda</taxon>
        <taxon>Crustacea</taxon>
        <taxon>Multicrustacea</taxon>
        <taxon>Malacostraca</taxon>
        <taxon>Eumalacostraca</taxon>
        <taxon>Eucarida</taxon>
        <taxon>Decapoda</taxon>
        <taxon>Pleocyemata</taxon>
        <taxon>Anomura</taxon>
        <taxon>Galatheoidea</taxon>
        <taxon>Porcellanidae</taxon>
        <taxon>Petrolisthes</taxon>
    </lineage>
</organism>
<sequence>MGVGSARGRMGPDLTYPFTLTLLLLCPLFPKNPNLLLQCLPILSSHPKTVPSSLSTCNLPALISHSSVPSFHKPKHSPLISPNLSPALTPTPLSPLFTNPNTVPSSLSTCNLPALNPHISVPSFHKPKHSPLISLNL</sequence>
<dbReference type="EMBL" id="JAWZYT010002534">
    <property type="protein sequence ID" value="KAK4303758.1"/>
    <property type="molecule type" value="Genomic_DNA"/>
</dbReference>
<proteinExistence type="predicted"/>
<accession>A0AAE1P964</accession>
<protein>
    <submittedName>
        <fullName evidence="1">Uncharacterized protein</fullName>
    </submittedName>
</protein>
<comment type="caution">
    <text evidence="1">The sequence shown here is derived from an EMBL/GenBank/DDBJ whole genome shotgun (WGS) entry which is preliminary data.</text>
</comment>
<reference evidence="1" key="1">
    <citation type="submission" date="2023-11" db="EMBL/GenBank/DDBJ databases">
        <title>Genome assemblies of two species of porcelain crab, Petrolisthes cinctipes and Petrolisthes manimaculis (Anomura: Porcellanidae).</title>
        <authorList>
            <person name="Angst P."/>
        </authorList>
    </citation>
    <scope>NUCLEOTIDE SEQUENCE</scope>
    <source>
        <strain evidence="1">PB745_02</strain>
        <tissue evidence="1">Gill</tissue>
    </source>
</reference>
<evidence type="ECO:0000313" key="2">
    <source>
        <dbReference type="Proteomes" id="UP001292094"/>
    </source>
</evidence>
<name>A0AAE1P964_9EUCA</name>
<dbReference type="AlphaFoldDB" id="A0AAE1P964"/>
<evidence type="ECO:0000313" key="1">
    <source>
        <dbReference type="EMBL" id="KAK4303758.1"/>
    </source>
</evidence>